<dbReference type="AlphaFoldDB" id="A0A5N6D1T6"/>
<dbReference type="VEuPathDB" id="FungiDB:BDV34DRAFT_231496"/>
<evidence type="ECO:0000259" key="1">
    <source>
        <dbReference type="Pfam" id="PF06985"/>
    </source>
</evidence>
<accession>A0A5N6D1T6</accession>
<sequence length="232" mass="26065">MEGIFDFGRLLEGSILDATAGLAGITHQYGETNRYAKISIPTNDGPRIPKPAISERIQYQRHQYEPIYRGVPATTPVVGEGKPVRLLELLPADQPDIDMVCGKLHVCSLYKALAYEAISYAWGVDKAQDFPFFIATPNSSQEKVANLEAIQITPQLYAALRRIRHPSQSRFVWADQICINQMNKGEKSQQVRQMGDIYRKSTRTVVWLGEEDSDRDMIATMIESSDPDHPAI</sequence>
<dbReference type="PANTHER" id="PTHR24148">
    <property type="entry name" value="ANKYRIN REPEAT DOMAIN-CONTAINING PROTEIN 39 HOMOLOG-RELATED"/>
    <property type="match status" value="1"/>
</dbReference>
<name>A0A5N6D1T6_ASPPA</name>
<dbReference type="Pfam" id="PF06985">
    <property type="entry name" value="HET"/>
    <property type="match status" value="1"/>
</dbReference>
<proteinExistence type="predicted"/>
<dbReference type="Proteomes" id="UP000326532">
    <property type="component" value="Unassembled WGS sequence"/>
</dbReference>
<dbReference type="PANTHER" id="PTHR24148:SF64">
    <property type="entry name" value="HETEROKARYON INCOMPATIBILITY DOMAIN-CONTAINING PROTEIN"/>
    <property type="match status" value="1"/>
</dbReference>
<feature type="domain" description="Heterokaryon incompatibility" evidence="1">
    <location>
        <begin position="115"/>
        <end position="222"/>
    </location>
</feature>
<gene>
    <name evidence="2" type="ORF">BDV34DRAFT_231496</name>
</gene>
<organism evidence="2 3">
    <name type="scientific">Aspergillus parasiticus</name>
    <dbReference type="NCBI Taxonomy" id="5067"/>
    <lineage>
        <taxon>Eukaryota</taxon>
        <taxon>Fungi</taxon>
        <taxon>Dikarya</taxon>
        <taxon>Ascomycota</taxon>
        <taxon>Pezizomycotina</taxon>
        <taxon>Eurotiomycetes</taxon>
        <taxon>Eurotiomycetidae</taxon>
        <taxon>Eurotiales</taxon>
        <taxon>Aspergillaceae</taxon>
        <taxon>Aspergillus</taxon>
        <taxon>Aspergillus subgen. Circumdati</taxon>
    </lineage>
</organism>
<protein>
    <submittedName>
        <fullName evidence="2">Heterokaryon incompatibility protein-domain-containing protein</fullName>
    </submittedName>
</protein>
<dbReference type="EMBL" id="ML735093">
    <property type="protein sequence ID" value="KAB8199131.1"/>
    <property type="molecule type" value="Genomic_DNA"/>
</dbReference>
<reference evidence="2 3" key="1">
    <citation type="submission" date="2019-04" db="EMBL/GenBank/DDBJ databases">
        <title>Fungal friends and foes A comparative genomics study of 23 Aspergillus species from section Flavi.</title>
        <authorList>
            <consortium name="DOE Joint Genome Institute"/>
            <person name="Kjaerbolling I."/>
            <person name="Vesth T.C."/>
            <person name="Frisvad J.C."/>
            <person name="Nybo J.L."/>
            <person name="Theobald S."/>
            <person name="Kildgaard S."/>
            <person name="Petersen T.I."/>
            <person name="Kuo A."/>
            <person name="Sato A."/>
            <person name="Lyhne E.K."/>
            <person name="Kogle M.E."/>
            <person name="Wiebenga A."/>
            <person name="Kun R.S."/>
            <person name="Lubbers R.J."/>
            <person name="Makela M.R."/>
            <person name="Barry K."/>
            <person name="Chovatia M."/>
            <person name="Clum A."/>
            <person name="Daum C."/>
            <person name="Haridas S."/>
            <person name="He G."/>
            <person name="LaButti K."/>
            <person name="Lipzen A."/>
            <person name="Mondo S."/>
            <person name="Pangilinan J."/>
            <person name="Riley R."/>
            <person name="Salamov A."/>
            <person name="Simmons B.A."/>
            <person name="Magnuson J.K."/>
            <person name="Henrissat B."/>
            <person name="Mortensen U.H."/>
            <person name="Larsen T.O."/>
            <person name="De vries R.P."/>
            <person name="Grigoriev I.V."/>
            <person name="Machida M."/>
            <person name="Baker S.E."/>
            <person name="Andersen M.R."/>
        </authorList>
    </citation>
    <scope>NUCLEOTIDE SEQUENCE [LARGE SCALE GENOMIC DNA]</scope>
    <source>
        <strain evidence="2 3">CBS 117618</strain>
    </source>
</reference>
<keyword evidence="3" id="KW-1185">Reference proteome</keyword>
<evidence type="ECO:0000313" key="2">
    <source>
        <dbReference type="EMBL" id="KAB8199131.1"/>
    </source>
</evidence>
<dbReference type="InterPro" id="IPR010730">
    <property type="entry name" value="HET"/>
</dbReference>
<evidence type="ECO:0000313" key="3">
    <source>
        <dbReference type="Proteomes" id="UP000326532"/>
    </source>
</evidence>
<dbReference type="InterPro" id="IPR052895">
    <property type="entry name" value="HetReg/Transcr_Mod"/>
</dbReference>